<evidence type="ECO:0000256" key="5">
    <source>
        <dbReference type="SAM" id="MobiDB-lite"/>
    </source>
</evidence>
<keyword evidence="3 6" id="KW-1133">Transmembrane helix</keyword>
<keyword evidence="4 6" id="KW-0472">Membrane</keyword>
<dbReference type="GO" id="GO:0005375">
    <property type="term" value="F:copper ion transmembrane transporter activity"/>
    <property type="evidence" value="ECO:0007669"/>
    <property type="project" value="InterPro"/>
</dbReference>
<organism evidence="7">
    <name type="scientific">Attheya septentrionalis</name>
    <dbReference type="NCBI Taxonomy" id="420275"/>
    <lineage>
        <taxon>Eukaryota</taxon>
        <taxon>Sar</taxon>
        <taxon>Stramenopiles</taxon>
        <taxon>Ochrophyta</taxon>
        <taxon>Bacillariophyta</taxon>
        <taxon>Coscinodiscophyceae</taxon>
        <taxon>Chaetocerotophycidae</taxon>
        <taxon>Chaetocerotales</taxon>
        <taxon>Attheyaceae</taxon>
        <taxon>Attheya</taxon>
    </lineage>
</organism>
<dbReference type="EMBL" id="HBHQ01001446">
    <property type="protein sequence ID" value="CAD9809091.1"/>
    <property type="molecule type" value="Transcribed_RNA"/>
</dbReference>
<feature type="region of interest" description="Disordered" evidence="5">
    <location>
        <begin position="542"/>
        <end position="585"/>
    </location>
</feature>
<feature type="region of interest" description="Disordered" evidence="5">
    <location>
        <begin position="1"/>
        <end position="54"/>
    </location>
</feature>
<dbReference type="AlphaFoldDB" id="A0A7S2U5F6"/>
<evidence type="ECO:0000256" key="6">
    <source>
        <dbReference type="SAM" id="Phobius"/>
    </source>
</evidence>
<evidence type="ECO:0000313" key="7">
    <source>
        <dbReference type="EMBL" id="CAD9809091.1"/>
    </source>
</evidence>
<feature type="compositionally biased region" description="Polar residues" evidence="5">
    <location>
        <begin position="546"/>
        <end position="562"/>
    </location>
</feature>
<protein>
    <recommendedName>
        <fullName evidence="8">Copper transporter</fullName>
    </recommendedName>
</protein>
<feature type="transmembrane region" description="Helical" evidence="6">
    <location>
        <begin position="696"/>
        <end position="712"/>
    </location>
</feature>
<feature type="transmembrane region" description="Helical" evidence="6">
    <location>
        <begin position="69"/>
        <end position="86"/>
    </location>
</feature>
<comment type="subcellular location">
    <subcellularLocation>
        <location evidence="1">Membrane</location>
    </subcellularLocation>
</comment>
<feature type="region of interest" description="Disordered" evidence="5">
    <location>
        <begin position="94"/>
        <end position="144"/>
    </location>
</feature>
<gene>
    <name evidence="7" type="ORF">ASEP1449_LOCUS913</name>
</gene>
<keyword evidence="2 6" id="KW-0812">Transmembrane</keyword>
<evidence type="ECO:0000256" key="3">
    <source>
        <dbReference type="ARBA" id="ARBA00022989"/>
    </source>
</evidence>
<feature type="compositionally biased region" description="Basic and acidic residues" evidence="5">
    <location>
        <begin position="101"/>
        <end position="129"/>
    </location>
</feature>
<feature type="transmembrane region" description="Helical" evidence="6">
    <location>
        <begin position="630"/>
        <end position="650"/>
    </location>
</feature>
<dbReference type="InterPro" id="IPR007274">
    <property type="entry name" value="Cop_transporter"/>
</dbReference>
<evidence type="ECO:0008006" key="8">
    <source>
        <dbReference type="Google" id="ProtNLM"/>
    </source>
</evidence>
<dbReference type="GO" id="GO:0016020">
    <property type="term" value="C:membrane"/>
    <property type="evidence" value="ECO:0007669"/>
    <property type="project" value="UniProtKB-SubCell"/>
</dbReference>
<name>A0A7S2U5F6_9STRA</name>
<evidence type="ECO:0000256" key="4">
    <source>
        <dbReference type="ARBA" id="ARBA00023136"/>
    </source>
</evidence>
<dbReference type="PANTHER" id="PTHR12483">
    <property type="entry name" value="SOLUTE CARRIER FAMILY 31 COPPER TRANSPORTERS"/>
    <property type="match status" value="1"/>
</dbReference>
<feature type="transmembrane region" description="Helical" evidence="6">
    <location>
        <begin position="670"/>
        <end position="690"/>
    </location>
</feature>
<proteinExistence type="predicted"/>
<accession>A0A7S2U5F6</accession>
<sequence length="745" mass="83673">MVDRSERTLLKRRSSSNSSSPSSAICRQRSPHIPRQEPESHIHSASHSHSPYRDTTIIRPRQKKMEMRLGILLICVVVALSGIYWTQVGDSHNIQTTNRSSRKDPWKKGGTHQDDCHDDSTHKDDDTRNQHHVSPVSTRSSTLVIHPEPPASHYAPKQFSLSSIILSLSNTEQSSYIIPVVETLFKEGIVQIHNNSKEEEASNQEEETSLSLDKLGAKQKKVRLETTILPTDESKSRRILSMTNHPCFFEYHIPNNHRNENEKKKKTNNDVRPDDCWNPSMLPEELFHFVDQTGRLLTEAFLLLEKTAHEGTKHNPNMGSRIETEAISAMRSLTTTTSLSSSQGGSLMEDTNDGSILATPISLASQEGPALHFGKVRTSVQFPNPHYVLHSQERMHFISTGRHDVSQTPWNISSSAGLFVVLARIPSWTHDSDTNKPISTEDDANKGIDSVIGDKPALLYMERRKNLVKVASLLSSNEIFVLIGEDAVQFLATKDKQAMHAPPFGVVPQLVTSEGMHDEGKQRGEVWYSRTYQLLNRADDGKIPQQKESQPCTIQSDATSGVANKGNGVHHGHMQPGHDETMEPDDDVSFCKRTEHPMVMFMDGWHWSMFGTSRTECLAFYFSRWNLDTYAKFAGALLVAMLLSILTEGLSNLRQAAHKWLPRGKCRKAVILIIHVLQNFMGYIIMLASMAYSMELTLAVVVGLMLGHFLFFDDSSQQQRHSHPPTLGSSRQAVAPEPRQHNTII</sequence>
<evidence type="ECO:0000256" key="2">
    <source>
        <dbReference type="ARBA" id="ARBA00022692"/>
    </source>
</evidence>
<dbReference type="Pfam" id="PF04145">
    <property type="entry name" value="Ctr"/>
    <property type="match status" value="1"/>
</dbReference>
<feature type="region of interest" description="Disordered" evidence="5">
    <location>
        <begin position="720"/>
        <end position="745"/>
    </location>
</feature>
<reference evidence="7" key="1">
    <citation type="submission" date="2021-01" db="EMBL/GenBank/DDBJ databases">
        <authorList>
            <person name="Corre E."/>
            <person name="Pelletier E."/>
            <person name="Niang G."/>
            <person name="Scheremetjew M."/>
            <person name="Finn R."/>
            <person name="Kale V."/>
            <person name="Holt S."/>
            <person name="Cochrane G."/>
            <person name="Meng A."/>
            <person name="Brown T."/>
            <person name="Cohen L."/>
        </authorList>
    </citation>
    <scope>NUCLEOTIDE SEQUENCE</scope>
    <source>
        <strain evidence="7">CCMP2084</strain>
    </source>
</reference>
<evidence type="ECO:0000256" key="1">
    <source>
        <dbReference type="ARBA" id="ARBA00004370"/>
    </source>
</evidence>